<dbReference type="RefSeq" id="WP_213430285.1">
    <property type="nucleotide sequence ID" value="NZ_AP031286.1"/>
</dbReference>
<accession>A0ABN8UHU5</accession>
<keyword evidence="3" id="KW-1185">Reference proteome</keyword>
<gene>
    <name evidence="2" type="ORF">WJ0W_006680</name>
</gene>
<organism evidence="2 3">
    <name type="scientific">Paenibacillus melissococcoides</name>
    <dbReference type="NCBI Taxonomy" id="2912268"/>
    <lineage>
        <taxon>Bacteria</taxon>
        <taxon>Bacillati</taxon>
        <taxon>Bacillota</taxon>
        <taxon>Bacilli</taxon>
        <taxon>Bacillales</taxon>
        <taxon>Paenibacillaceae</taxon>
        <taxon>Paenibacillus</taxon>
    </lineage>
</organism>
<comment type="caution">
    <text evidence="2">The sequence shown here is derived from an EMBL/GenBank/DDBJ whole genome shotgun (WGS) entry which is preliminary data.</text>
</comment>
<name>A0ABN8UHU5_9BACL</name>
<dbReference type="EMBL" id="CALYLO010000017">
    <property type="protein sequence ID" value="CAH8249495.1"/>
    <property type="molecule type" value="Genomic_DNA"/>
</dbReference>
<dbReference type="SUPFAM" id="SSF53335">
    <property type="entry name" value="S-adenosyl-L-methionine-dependent methyltransferases"/>
    <property type="match status" value="1"/>
</dbReference>
<proteinExistence type="predicted"/>
<dbReference type="PROSITE" id="PS00092">
    <property type="entry name" value="N6_MTASE"/>
    <property type="match status" value="1"/>
</dbReference>
<dbReference type="Pfam" id="PF19587">
    <property type="entry name" value="DUF6094"/>
    <property type="match status" value="1"/>
</dbReference>
<protein>
    <submittedName>
        <fullName evidence="2">DUF6094 domain-containing protein</fullName>
    </submittedName>
</protein>
<reference evidence="2" key="1">
    <citation type="submission" date="2022-06" db="EMBL/GenBank/DDBJ databases">
        <authorList>
            <person name="Dietemann V."/>
            <person name="Ory F."/>
            <person name="Dainat B."/>
            <person name="Oberhansli S."/>
        </authorList>
    </citation>
    <scope>NUCLEOTIDE SEQUENCE</scope>
    <source>
        <strain evidence="2">Ena-SAMPLE-TAB-26-04-2022-14:26:32:270-5432</strain>
    </source>
</reference>
<dbReference type="Proteomes" id="UP001154322">
    <property type="component" value="Unassembled WGS sequence"/>
</dbReference>
<dbReference type="InterPro" id="IPR029063">
    <property type="entry name" value="SAM-dependent_MTases_sf"/>
</dbReference>
<evidence type="ECO:0000313" key="3">
    <source>
        <dbReference type="Proteomes" id="UP001154322"/>
    </source>
</evidence>
<dbReference type="InterPro" id="IPR002052">
    <property type="entry name" value="DNA_methylase_N6_adenine_CS"/>
</dbReference>
<evidence type="ECO:0000313" key="2">
    <source>
        <dbReference type="EMBL" id="CAH8249495.1"/>
    </source>
</evidence>
<feature type="domain" description="DUF6094" evidence="1">
    <location>
        <begin position="12"/>
        <end position="110"/>
    </location>
</feature>
<sequence>MLELKGMFERVIHNKVRMGNFETKEDDLIRIRSFFLFPNSPFSAADLCAGSGRALQVLTHDSPAVTFGIEPNEEKYLELRERVNRALFGGYEECRISRETFHFMYLNPPYGAPRFGKL</sequence>
<evidence type="ECO:0000259" key="1">
    <source>
        <dbReference type="Pfam" id="PF19587"/>
    </source>
</evidence>
<dbReference type="InterPro" id="IPR046076">
    <property type="entry name" value="DUF6094"/>
</dbReference>